<dbReference type="InterPro" id="IPR001647">
    <property type="entry name" value="HTH_TetR"/>
</dbReference>
<proteinExistence type="predicted"/>
<dbReference type="PANTHER" id="PTHR30055">
    <property type="entry name" value="HTH-TYPE TRANSCRIPTIONAL REGULATOR RUTR"/>
    <property type="match status" value="1"/>
</dbReference>
<dbReference type="SUPFAM" id="SSF46689">
    <property type="entry name" value="Homeodomain-like"/>
    <property type="match status" value="1"/>
</dbReference>
<dbReference type="GO" id="GO:0000976">
    <property type="term" value="F:transcription cis-regulatory region binding"/>
    <property type="evidence" value="ECO:0007669"/>
    <property type="project" value="TreeGrafter"/>
</dbReference>
<feature type="coiled-coil region" evidence="4">
    <location>
        <begin position="14"/>
        <end position="46"/>
    </location>
</feature>
<dbReference type="GO" id="GO:0003700">
    <property type="term" value="F:DNA-binding transcription factor activity"/>
    <property type="evidence" value="ECO:0007669"/>
    <property type="project" value="TreeGrafter"/>
</dbReference>
<dbReference type="Gene3D" id="1.10.357.10">
    <property type="entry name" value="Tetracycline Repressor, domain 2"/>
    <property type="match status" value="1"/>
</dbReference>
<dbReference type="EMBL" id="CAEZTU010000019">
    <property type="protein sequence ID" value="CAB4576669.1"/>
    <property type="molecule type" value="Genomic_DNA"/>
</dbReference>
<keyword evidence="2" id="KW-0238">DNA-binding</keyword>
<sequence length="251" mass="28118">MPTNSTSEPTKEELKAAKKLLRAQEKMQLEAERARERVSKAALEVEREAGRTRMSGHDRREQLINVARHLFAEKGYEAVSVEEIAQWASVSKPVIYEHFGSKDGLYAVILDRETRQLLDTVTFNLKPGHPRTMLEQAVFSFFSYIDEHPDGYRVLLKDAPAAKGAGAYSGLVNDIVDKCETVLADAFGRFGLPRKSAGIYARALVGSVALTGQWWEEERHISKEEITAQVVNFVWNGLTDLKANPVLTSKK</sequence>
<accession>A0A6J6EMS3</accession>
<dbReference type="PRINTS" id="PR00455">
    <property type="entry name" value="HTHTETR"/>
</dbReference>
<feature type="domain" description="HTH tetR-type" evidence="5">
    <location>
        <begin position="57"/>
        <end position="117"/>
    </location>
</feature>
<dbReference type="Pfam" id="PF00440">
    <property type="entry name" value="TetR_N"/>
    <property type="match status" value="1"/>
</dbReference>
<keyword evidence="1" id="KW-0805">Transcription regulation</keyword>
<dbReference type="InterPro" id="IPR036271">
    <property type="entry name" value="Tet_transcr_reg_TetR-rel_C_sf"/>
</dbReference>
<dbReference type="InterPro" id="IPR054129">
    <property type="entry name" value="DesT_TetR_C"/>
</dbReference>
<keyword evidence="4" id="KW-0175">Coiled coil</keyword>
<dbReference type="InterPro" id="IPR009057">
    <property type="entry name" value="Homeodomain-like_sf"/>
</dbReference>
<evidence type="ECO:0000256" key="2">
    <source>
        <dbReference type="ARBA" id="ARBA00023125"/>
    </source>
</evidence>
<dbReference type="Pfam" id="PF21943">
    <property type="entry name" value="TetR_C_46"/>
    <property type="match status" value="1"/>
</dbReference>
<organism evidence="6">
    <name type="scientific">freshwater metagenome</name>
    <dbReference type="NCBI Taxonomy" id="449393"/>
    <lineage>
        <taxon>unclassified sequences</taxon>
        <taxon>metagenomes</taxon>
        <taxon>ecological metagenomes</taxon>
    </lineage>
</organism>
<gene>
    <name evidence="6" type="ORF">UFOPK1740_00612</name>
</gene>
<dbReference type="AlphaFoldDB" id="A0A6J6EMS3"/>
<evidence type="ECO:0000256" key="1">
    <source>
        <dbReference type="ARBA" id="ARBA00023015"/>
    </source>
</evidence>
<name>A0A6J6EMS3_9ZZZZ</name>
<evidence type="ECO:0000259" key="5">
    <source>
        <dbReference type="PROSITE" id="PS50977"/>
    </source>
</evidence>
<dbReference type="SUPFAM" id="SSF48498">
    <property type="entry name" value="Tetracyclin repressor-like, C-terminal domain"/>
    <property type="match status" value="1"/>
</dbReference>
<dbReference type="InterPro" id="IPR023772">
    <property type="entry name" value="DNA-bd_HTH_TetR-type_CS"/>
</dbReference>
<dbReference type="FunFam" id="1.10.10.60:FF:000141">
    <property type="entry name" value="TetR family transcriptional regulator"/>
    <property type="match status" value="1"/>
</dbReference>
<evidence type="ECO:0000256" key="3">
    <source>
        <dbReference type="ARBA" id="ARBA00023163"/>
    </source>
</evidence>
<keyword evidence="3" id="KW-0804">Transcription</keyword>
<evidence type="ECO:0000313" key="6">
    <source>
        <dbReference type="EMBL" id="CAB4576669.1"/>
    </source>
</evidence>
<reference evidence="6" key="1">
    <citation type="submission" date="2020-05" db="EMBL/GenBank/DDBJ databases">
        <authorList>
            <person name="Chiriac C."/>
            <person name="Salcher M."/>
            <person name="Ghai R."/>
            <person name="Kavagutti S V."/>
        </authorList>
    </citation>
    <scope>NUCLEOTIDE SEQUENCE</scope>
</reference>
<evidence type="ECO:0000256" key="4">
    <source>
        <dbReference type="SAM" id="Coils"/>
    </source>
</evidence>
<dbReference type="PROSITE" id="PS01081">
    <property type="entry name" value="HTH_TETR_1"/>
    <property type="match status" value="1"/>
</dbReference>
<dbReference type="PROSITE" id="PS50977">
    <property type="entry name" value="HTH_TETR_2"/>
    <property type="match status" value="1"/>
</dbReference>
<protein>
    <submittedName>
        <fullName evidence="6">Unannotated protein</fullName>
    </submittedName>
</protein>
<dbReference type="InterPro" id="IPR050109">
    <property type="entry name" value="HTH-type_TetR-like_transc_reg"/>
</dbReference>
<dbReference type="PANTHER" id="PTHR30055:SF227">
    <property type="entry name" value="TRANSCRIPTIONAL REGULATORY PROTEIN (PROBABLY TETR-FAMILY)-RELATED"/>
    <property type="match status" value="1"/>
</dbReference>